<comment type="caution">
    <text evidence="1">The sequence shown here is derived from an EMBL/GenBank/DDBJ whole genome shotgun (WGS) entry which is preliminary data.</text>
</comment>
<name>A0A9D1G8W4_9FIRM</name>
<feature type="non-terminal residue" evidence="1">
    <location>
        <position position="1"/>
    </location>
</feature>
<dbReference type="Proteomes" id="UP000886893">
    <property type="component" value="Unassembled WGS sequence"/>
</dbReference>
<sequence length="118" mass="14211">KQKKISKLVEKPYESLSIQDKLEIAYDKYFKLEKMSYAEYELMVLYTSDEIWFYYKNAVYQIDYGLPNITAMYITKYKNKQKISERSENFSSITELLNKFTIDGKTIKEIWDDVTFCE</sequence>
<accession>A0A9D1G8W4</accession>
<organism evidence="1 2">
    <name type="scientific">Candidatus Caccosoma faecigallinarum</name>
    <dbReference type="NCBI Taxonomy" id="2840720"/>
    <lineage>
        <taxon>Bacteria</taxon>
        <taxon>Bacillati</taxon>
        <taxon>Bacillota</taxon>
        <taxon>Bacillota incertae sedis</taxon>
        <taxon>Candidatus Caccosoma</taxon>
    </lineage>
</organism>
<evidence type="ECO:0000313" key="2">
    <source>
        <dbReference type="Proteomes" id="UP000886893"/>
    </source>
</evidence>
<dbReference type="AlphaFoldDB" id="A0A9D1G8W4"/>
<reference evidence="1" key="1">
    <citation type="submission" date="2020-10" db="EMBL/GenBank/DDBJ databases">
        <authorList>
            <person name="Gilroy R."/>
        </authorList>
    </citation>
    <scope>NUCLEOTIDE SEQUENCE</scope>
    <source>
        <strain evidence="1">14508</strain>
    </source>
</reference>
<protein>
    <submittedName>
        <fullName evidence="1">Uncharacterized protein</fullName>
    </submittedName>
</protein>
<evidence type="ECO:0000313" key="1">
    <source>
        <dbReference type="EMBL" id="HIT17555.1"/>
    </source>
</evidence>
<reference evidence="1" key="2">
    <citation type="journal article" date="2021" name="PeerJ">
        <title>Extensive microbial diversity within the chicken gut microbiome revealed by metagenomics and culture.</title>
        <authorList>
            <person name="Gilroy R."/>
            <person name="Ravi A."/>
            <person name="Getino M."/>
            <person name="Pursley I."/>
            <person name="Horton D.L."/>
            <person name="Alikhan N.F."/>
            <person name="Baker D."/>
            <person name="Gharbi K."/>
            <person name="Hall N."/>
            <person name="Watson M."/>
            <person name="Adriaenssens E.M."/>
            <person name="Foster-Nyarko E."/>
            <person name="Jarju S."/>
            <person name="Secka A."/>
            <person name="Antonio M."/>
            <person name="Oren A."/>
            <person name="Chaudhuri R.R."/>
            <person name="La Ragione R."/>
            <person name="Hildebrand F."/>
            <person name="Pallen M.J."/>
        </authorList>
    </citation>
    <scope>NUCLEOTIDE SEQUENCE</scope>
    <source>
        <strain evidence="1">14508</strain>
    </source>
</reference>
<gene>
    <name evidence="1" type="ORF">IAD04_04180</name>
</gene>
<dbReference type="EMBL" id="DVKI01000129">
    <property type="protein sequence ID" value="HIT17555.1"/>
    <property type="molecule type" value="Genomic_DNA"/>
</dbReference>
<proteinExistence type="predicted"/>